<dbReference type="STRING" id="947166.A0A1D1UTT6"/>
<feature type="region of interest" description="Disordered" evidence="4">
    <location>
        <begin position="114"/>
        <end position="144"/>
    </location>
</feature>
<dbReference type="Proteomes" id="UP000186922">
    <property type="component" value="Unassembled WGS sequence"/>
</dbReference>
<feature type="region of interest" description="Disordered" evidence="4">
    <location>
        <begin position="427"/>
        <end position="454"/>
    </location>
</feature>
<dbReference type="AlphaFoldDB" id="A0A1D1UTT6"/>
<feature type="compositionally biased region" description="Polar residues" evidence="4">
    <location>
        <begin position="84"/>
        <end position="93"/>
    </location>
</feature>
<dbReference type="EMBL" id="BDGG01000002">
    <property type="protein sequence ID" value="GAU93084.1"/>
    <property type="molecule type" value="Genomic_DNA"/>
</dbReference>
<dbReference type="PROSITE" id="PS51634">
    <property type="entry name" value="CRC"/>
    <property type="match status" value="1"/>
</dbReference>
<feature type="region of interest" description="Disordered" evidence="4">
    <location>
        <begin position="56"/>
        <end position="93"/>
    </location>
</feature>
<dbReference type="SMART" id="SM01114">
    <property type="entry name" value="CXC"/>
    <property type="match status" value="2"/>
</dbReference>
<gene>
    <name evidence="6" type="primary">RvY_05072-1</name>
    <name evidence="6" type="synonym">RvY_05072.1</name>
    <name evidence="6" type="ORF">RvY_05072</name>
</gene>
<evidence type="ECO:0000256" key="1">
    <source>
        <dbReference type="ARBA" id="ARBA00004123"/>
    </source>
</evidence>
<dbReference type="PANTHER" id="PTHR12446:SF34">
    <property type="entry name" value="PROTEIN LIN-54 HOMOLOG"/>
    <property type="match status" value="1"/>
</dbReference>
<protein>
    <recommendedName>
        <fullName evidence="5">CRC domain-containing protein</fullName>
    </recommendedName>
</protein>
<dbReference type="GO" id="GO:0006355">
    <property type="term" value="P:regulation of DNA-templated transcription"/>
    <property type="evidence" value="ECO:0007669"/>
    <property type="project" value="TreeGrafter"/>
</dbReference>
<evidence type="ECO:0000256" key="3">
    <source>
        <dbReference type="ARBA" id="ARBA00023242"/>
    </source>
</evidence>
<comment type="subcellular location">
    <subcellularLocation>
        <location evidence="1">Nucleus</location>
    </subcellularLocation>
</comment>
<dbReference type="PANTHER" id="PTHR12446">
    <property type="entry name" value="TESMIN/TSO1-RELATED"/>
    <property type="match status" value="1"/>
</dbReference>
<accession>A0A1D1UTT6</accession>
<sequence>MDSFQMLSTRTVEDDIETEIISSEDMAEMQVDHTALGGQLGTADNVQVQQEVLHDIPHDGTSSPQPDCSGTGVFEKPNGDEAQSDSPNATLTVKTRVDAVTSKVTCTAPEEYFQRQRHEDSASTPDCSSQLPDCSTHEPTLPLNLTEETNAPSAEETILSFVAPVPAEPTTGQQLPHVSTFILPAFSNYGSCPTFNLEELLACLQKSQSAFGRSYRRPTQTKDGKGLRPIRCAKPVNVLLTSSNIVSHGPRSILSKLPIPADPLRTTFSYPLYPHQLLEVNVPEADFSENSLPTEENANVVLEKPPTKPRTCRCSKSNCLKLYCDCFSLGEVCGGGCSCQNCFNNENFPDERTEAANTILKRNAKAFKRVGTGGCILVGGKQRTGCRCRKSECLKNYCECFVANKRCGDSCTCLECKNTVYHPLRPSRRRRTRRKKSIQSTESASKPQEKKTSVILDSILRQRVSVQGSSSDRV</sequence>
<dbReference type="GO" id="GO:0005634">
    <property type="term" value="C:nucleus"/>
    <property type="evidence" value="ECO:0007669"/>
    <property type="project" value="UniProtKB-SubCell"/>
</dbReference>
<comment type="caution">
    <text evidence="6">The sequence shown here is derived from an EMBL/GenBank/DDBJ whole genome shotgun (WGS) entry which is preliminary data.</text>
</comment>
<name>A0A1D1UTT6_RAMVA</name>
<reference evidence="6 7" key="1">
    <citation type="journal article" date="2016" name="Nat. Commun.">
        <title>Extremotolerant tardigrade genome and improved radiotolerance of human cultured cells by tardigrade-unique protein.</title>
        <authorList>
            <person name="Hashimoto T."/>
            <person name="Horikawa D.D."/>
            <person name="Saito Y."/>
            <person name="Kuwahara H."/>
            <person name="Kozuka-Hata H."/>
            <person name="Shin-I T."/>
            <person name="Minakuchi Y."/>
            <person name="Ohishi K."/>
            <person name="Motoyama A."/>
            <person name="Aizu T."/>
            <person name="Enomoto A."/>
            <person name="Kondo K."/>
            <person name="Tanaka S."/>
            <person name="Hara Y."/>
            <person name="Koshikawa S."/>
            <person name="Sagara H."/>
            <person name="Miura T."/>
            <person name="Yokobori S."/>
            <person name="Miyagawa K."/>
            <person name="Suzuki Y."/>
            <person name="Kubo T."/>
            <person name="Oyama M."/>
            <person name="Kohara Y."/>
            <person name="Fujiyama A."/>
            <person name="Arakawa K."/>
            <person name="Katayama T."/>
            <person name="Toyoda A."/>
            <person name="Kunieda T."/>
        </authorList>
    </citation>
    <scope>NUCLEOTIDE SEQUENCE [LARGE SCALE GENOMIC DNA]</scope>
    <source>
        <strain evidence="6 7">YOKOZUNA-1</strain>
    </source>
</reference>
<dbReference type="OrthoDB" id="6283463at2759"/>
<organism evidence="6 7">
    <name type="scientific">Ramazzottius varieornatus</name>
    <name type="common">Water bear</name>
    <name type="synonym">Tardigrade</name>
    <dbReference type="NCBI Taxonomy" id="947166"/>
    <lineage>
        <taxon>Eukaryota</taxon>
        <taxon>Metazoa</taxon>
        <taxon>Ecdysozoa</taxon>
        <taxon>Tardigrada</taxon>
        <taxon>Eutardigrada</taxon>
        <taxon>Parachela</taxon>
        <taxon>Hypsibioidea</taxon>
        <taxon>Ramazzottiidae</taxon>
        <taxon>Ramazzottius</taxon>
    </lineage>
</organism>
<proteinExistence type="inferred from homology"/>
<feature type="compositionally biased region" description="Basic residues" evidence="4">
    <location>
        <begin position="427"/>
        <end position="437"/>
    </location>
</feature>
<feature type="compositionally biased region" description="Polar residues" evidence="4">
    <location>
        <begin position="122"/>
        <end position="133"/>
    </location>
</feature>
<dbReference type="InterPro" id="IPR028307">
    <property type="entry name" value="Lin-54_fam"/>
</dbReference>
<evidence type="ECO:0000256" key="4">
    <source>
        <dbReference type="SAM" id="MobiDB-lite"/>
    </source>
</evidence>
<comment type="similarity">
    <text evidence="2">Belongs to the lin-54 family.</text>
</comment>
<dbReference type="InterPro" id="IPR033467">
    <property type="entry name" value="Tesmin/TSO1-like_CXC"/>
</dbReference>
<evidence type="ECO:0000313" key="6">
    <source>
        <dbReference type="EMBL" id="GAU93084.1"/>
    </source>
</evidence>
<dbReference type="InterPro" id="IPR005172">
    <property type="entry name" value="CRC"/>
</dbReference>
<evidence type="ECO:0000259" key="5">
    <source>
        <dbReference type="PROSITE" id="PS51634"/>
    </source>
</evidence>
<feature type="domain" description="CRC" evidence="5">
    <location>
        <begin position="308"/>
        <end position="421"/>
    </location>
</feature>
<keyword evidence="7" id="KW-1185">Reference proteome</keyword>
<keyword evidence="3" id="KW-0539">Nucleus</keyword>
<evidence type="ECO:0000313" key="7">
    <source>
        <dbReference type="Proteomes" id="UP000186922"/>
    </source>
</evidence>
<dbReference type="Pfam" id="PF03638">
    <property type="entry name" value="TCR"/>
    <property type="match status" value="2"/>
</dbReference>
<evidence type="ECO:0000256" key="2">
    <source>
        <dbReference type="ARBA" id="ARBA00007267"/>
    </source>
</evidence>